<evidence type="ECO:0000256" key="4">
    <source>
        <dbReference type="ARBA" id="ARBA00022989"/>
    </source>
</evidence>
<feature type="transmembrane region" description="Helical" evidence="6">
    <location>
        <begin position="104"/>
        <end position="121"/>
    </location>
</feature>
<evidence type="ECO:0000256" key="6">
    <source>
        <dbReference type="SAM" id="Phobius"/>
    </source>
</evidence>
<dbReference type="EMBL" id="CAADIL010000022">
    <property type="protein sequence ID" value="VFR75591.1"/>
    <property type="molecule type" value="Genomic_DNA"/>
</dbReference>
<dbReference type="AlphaFoldDB" id="A0A484R1E0"/>
<name>A0A484R1E0_9ZZZZ</name>
<feature type="transmembrane region" description="Helical" evidence="6">
    <location>
        <begin position="52"/>
        <end position="73"/>
    </location>
</feature>
<comment type="subcellular location">
    <subcellularLocation>
        <location evidence="1">Cell membrane</location>
        <topology evidence="1">Multi-pass membrane protein</topology>
    </subcellularLocation>
</comment>
<feature type="transmembrane region" description="Helical" evidence="6">
    <location>
        <begin position="293"/>
        <end position="310"/>
    </location>
</feature>
<protein>
    <submittedName>
        <fullName evidence="7">Branched-chain amino acid transport system permease protein LivM (TC 3.A.1.4.1)</fullName>
    </submittedName>
</protein>
<gene>
    <name evidence="7" type="ORF">ANDA3_4437</name>
    <name evidence="9" type="ORF">DAR2_4289</name>
    <name evidence="8" type="ORF">DAR3_3970</name>
</gene>
<keyword evidence="3 6" id="KW-0812">Transmembrane</keyword>
<dbReference type="EMBL" id="CAADIJ010000009">
    <property type="protein sequence ID" value="VFR68159.1"/>
    <property type="molecule type" value="Genomic_DNA"/>
</dbReference>
<dbReference type="InterPro" id="IPR043428">
    <property type="entry name" value="LivM-like"/>
</dbReference>
<proteinExistence type="predicted"/>
<dbReference type="CDD" id="cd06581">
    <property type="entry name" value="TM_PBP1_LivM_like"/>
    <property type="match status" value="1"/>
</dbReference>
<evidence type="ECO:0000256" key="5">
    <source>
        <dbReference type="ARBA" id="ARBA00023136"/>
    </source>
</evidence>
<evidence type="ECO:0000313" key="8">
    <source>
        <dbReference type="EMBL" id="VFR68159.1"/>
    </source>
</evidence>
<reference evidence="7" key="1">
    <citation type="submission" date="2019-03" db="EMBL/GenBank/DDBJ databases">
        <authorList>
            <person name="Danneels B."/>
        </authorList>
    </citation>
    <scope>NUCLEOTIDE SEQUENCE</scope>
</reference>
<sequence>MQRQALDAAAYASQRQQDQGVDRLRYRIAAGLFVVLVVAMALVPMVSSNASFAFYLMLWIAMVTGMNICVGFTGYLPFGYVVFYGVGAYATGICYRVLELPIFPSLLAAGAAGVLIALLMAPTLRLKGVYFGIVSLGLATIVRLLIANLPDHYTGGSMGLILASANNPLHSFYAMLAIMAGALALVLWLSRSRLGRQLRAIKDDAGAAACVGIDVPRVRLKAWLLAALIPALVGGVEAWYTNVVDPEYSFHVLVTAKSIIYGMAGGFGTILGPVVGTIALYGVDHFIWERFPLLNLLLLGLVIIGLMLFLPRGVVGSLLKHKPQLRRYIA</sequence>
<dbReference type="EMBL" id="CAADIC010000031">
    <property type="protein sequence ID" value="VFR43835.1"/>
    <property type="molecule type" value="Genomic_DNA"/>
</dbReference>
<evidence type="ECO:0000256" key="2">
    <source>
        <dbReference type="ARBA" id="ARBA00022475"/>
    </source>
</evidence>
<feature type="transmembrane region" description="Helical" evidence="6">
    <location>
        <begin position="80"/>
        <end position="98"/>
    </location>
</feature>
<dbReference type="PANTHER" id="PTHR30482">
    <property type="entry name" value="HIGH-AFFINITY BRANCHED-CHAIN AMINO ACID TRANSPORT SYSTEM PERMEASE"/>
    <property type="match status" value="1"/>
</dbReference>
<evidence type="ECO:0000313" key="9">
    <source>
        <dbReference type="EMBL" id="VFR75591.1"/>
    </source>
</evidence>
<accession>A0A484R1E0</accession>
<feature type="transmembrane region" description="Helical" evidence="6">
    <location>
        <begin position="169"/>
        <end position="189"/>
    </location>
</feature>
<keyword evidence="4 6" id="KW-1133">Transmembrane helix</keyword>
<evidence type="ECO:0000313" key="7">
    <source>
        <dbReference type="EMBL" id="VFR43835.1"/>
    </source>
</evidence>
<dbReference type="PANTHER" id="PTHR30482:SF10">
    <property type="entry name" value="HIGH-AFFINITY BRANCHED-CHAIN AMINO ACID TRANSPORT PROTEIN BRAE"/>
    <property type="match status" value="1"/>
</dbReference>
<dbReference type="Pfam" id="PF02653">
    <property type="entry name" value="BPD_transp_2"/>
    <property type="match status" value="1"/>
</dbReference>
<keyword evidence="2" id="KW-1003">Cell membrane</keyword>
<feature type="transmembrane region" description="Helical" evidence="6">
    <location>
        <begin position="222"/>
        <end position="240"/>
    </location>
</feature>
<keyword evidence="5 6" id="KW-0472">Membrane</keyword>
<dbReference type="GO" id="GO:0015658">
    <property type="term" value="F:branched-chain amino acid transmembrane transporter activity"/>
    <property type="evidence" value="ECO:0007669"/>
    <property type="project" value="InterPro"/>
</dbReference>
<organism evidence="7">
    <name type="scientific">plant metagenome</name>
    <dbReference type="NCBI Taxonomy" id="1297885"/>
    <lineage>
        <taxon>unclassified sequences</taxon>
        <taxon>metagenomes</taxon>
        <taxon>organismal metagenomes</taxon>
    </lineage>
</organism>
<feature type="transmembrane region" description="Helical" evidence="6">
    <location>
        <begin position="128"/>
        <end position="149"/>
    </location>
</feature>
<feature type="transmembrane region" description="Helical" evidence="6">
    <location>
        <begin position="24"/>
        <end position="46"/>
    </location>
</feature>
<feature type="transmembrane region" description="Helical" evidence="6">
    <location>
        <begin position="260"/>
        <end position="281"/>
    </location>
</feature>
<dbReference type="InterPro" id="IPR001851">
    <property type="entry name" value="ABC_transp_permease"/>
</dbReference>
<evidence type="ECO:0000256" key="1">
    <source>
        <dbReference type="ARBA" id="ARBA00004651"/>
    </source>
</evidence>
<dbReference type="GO" id="GO:0005886">
    <property type="term" value="C:plasma membrane"/>
    <property type="evidence" value="ECO:0007669"/>
    <property type="project" value="UniProtKB-SubCell"/>
</dbReference>
<evidence type="ECO:0000256" key="3">
    <source>
        <dbReference type="ARBA" id="ARBA00022692"/>
    </source>
</evidence>